<protein>
    <recommendedName>
        <fullName evidence="1">RNase H type-1 domain-containing protein</fullName>
    </recommendedName>
</protein>
<gene>
    <name evidence="2" type="ORF">ANN_17704</name>
</gene>
<dbReference type="InterPro" id="IPR012337">
    <property type="entry name" value="RNaseH-like_sf"/>
</dbReference>
<feature type="non-terminal residue" evidence="2">
    <location>
        <position position="1"/>
    </location>
</feature>
<comment type="caution">
    <text evidence="2">The sequence shown here is derived from an EMBL/GenBank/DDBJ whole genome shotgun (WGS) entry which is preliminary data.</text>
</comment>
<dbReference type="InterPro" id="IPR002156">
    <property type="entry name" value="RNaseH_domain"/>
</dbReference>
<dbReference type="PROSITE" id="PS50879">
    <property type="entry name" value="RNASE_H_1"/>
    <property type="match status" value="1"/>
</dbReference>
<evidence type="ECO:0000259" key="1">
    <source>
        <dbReference type="PROSITE" id="PS50879"/>
    </source>
</evidence>
<reference evidence="2 3" key="1">
    <citation type="journal article" date="2022" name="Allergy">
        <title>Genome assembly and annotation of Periplaneta americana reveal a comprehensive cockroach allergen profile.</title>
        <authorList>
            <person name="Wang L."/>
            <person name="Xiong Q."/>
            <person name="Saelim N."/>
            <person name="Wang L."/>
            <person name="Nong W."/>
            <person name="Wan A.T."/>
            <person name="Shi M."/>
            <person name="Liu X."/>
            <person name="Cao Q."/>
            <person name="Hui J.H.L."/>
            <person name="Sookrung N."/>
            <person name="Leung T.F."/>
            <person name="Tungtrongchitr A."/>
            <person name="Tsui S.K.W."/>
        </authorList>
    </citation>
    <scope>NUCLEOTIDE SEQUENCE [LARGE SCALE GENOMIC DNA]</scope>
    <source>
        <strain evidence="2">PWHHKU_190912</strain>
    </source>
</reference>
<name>A0ABQ8STP4_PERAM</name>
<sequence length="603" mass="68072">LTSNDAADYLAKKGCGTIQKPATQLSYYTTKRIITSQYHKNITNHHLQTSKNKRWEALSTQNVPEYPRKNAAAIFRQFTGHDCLAKHHHRIGISPSPLCKQQQYSDMGSNSYYLVEFLSRIVYSKMLIRTGMKSGGGSGQFRRSLVLRFLAGCHENEMITFAEMAFKIYAQMIQDNPVAMVDSILNELDLQHIIPPKRLQSSLNLLNVIMDKFGRLMGQKILPYLLRVLFCISAIIFGSLTQREIIHPGYLPILLRLRNSCQEISAKFFEHFDNYIWSNAEVDTVFRILVWPCLEKLPVEGIHSPTALLKLFLVWSRHPRYFVLLAKHAEGKKNIAPLPCIMDLLLRTQTHPSVTTAIMELVENLLTLQDYQEDWTESSEVTPKIPVSLLAGVDKESVRELSLCEDLNYGSCLLIPHIPAILERLERKIVSLKHRSLSQRDLVVLSRATELVWDAPTSDTLLRLLLPVLEKKAGSGEDIVSHIISTLNNLLKNIIHPEKHLRSLGYGTTSFDGEIIAISESLRNLLCHINKFKNAVILSDSKAAILSIVSKHTPSSQTAEITKMLSQLISLNKRIVFQWIPSHCGILGNENVDALAKKGSIAT</sequence>
<dbReference type="SUPFAM" id="SSF53098">
    <property type="entry name" value="Ribonuclease H-like"/>
    <property type="match status" value="1"/>
</dbReference>
<dbReference type="CDD" id="cd09276">
    <property type="entry name" value="Rnase_HI_RT_non_LTR"/>
    <property type="match status" value="1"/>
</dbReference>
<organism evidence="2 3">
    <name type="scientific">Periplaneta americana</name>
    <name type="common">American cockroach</name>
    <name type="synonym">Blatta americana</name>
    <dbReference type="NCBI Taxonomy" id="6978"/>
    <lineage>
        <taxon>Eukaryota</taxon>
        <taxon>Metazoa</taxon>
        <taxon>Ecdysozoa</taxon>
        <taxon>Arthropoda</taxon>
        <taxon>Hexapoda</taxon>
        <taxon>Insecta</taxon>
        <taxon>Pterygota</taxon>
        <taxon>Neoptera</taxon>
        <taxon>Polyneoptera</taxon>
        <taxon>Dictyoptera</taxon>
        <taxon>Blattodea</taxon>
        <taxon>Blattoidea</taxon>
        <taxon>Blattidae</taxon>
        <taxon>Blattinae</taxon>
        <taxon>Periplaneta</taxon>
    </lineage>
</organism>
<dbReference type="Pfam" id="PF00075">
    <property type="entry name" value="RNase_H"/>
    <property type="match status" value="1"/>
</dbReference>
<dbReference type="Gene3D" id="3.30.420.10">
    <property type="entry name" value="Ribonuclease H-like superfamily/Ribonuclease H"/>
    <property type="match status" value="1"/>
</dbReference>
<evidence type="ECO:0000313" key="3">
    <source>
        <dbReference type="Proteomes" id="UP001148838"/>
    </source>
</evidence>
<dbReference type="InterPro" id="IPR036397">
    <property type="entry name" value="RNaseH_sf"/>
</dbReference>
<feature type="domain" description="RNase H type-1" evidence="1">
    <location>
        <begin position="445"/>
        <end position="601"/>
    </location>
</feature>
<dbReference type="Pfam" id="PF07539">
    <property type="entry name" value="UTP20_N"/>
    <property type="match status" value="1"/>
</dbReference>
<dbReference type="Proteomes" id="UP001148838">
    <property type="component" value="Unassembled WGS sequence"/>
</dbReference>
<dbReference type="InterPro" id="IPR052575">
    <property type="entry name" value="SSU_processome_comp_20"/>
</dbReference>
<proteinExistence type="predicted"/>
<dbReference type="EMBL" id="JAJSOF020000021">
    <property type="protein sequence ID" value="KAJ4437559.1"/>
    <property type="molecule type" value="Genomic_DNA"/>
</dbReference>
<dbReference type="InterPro" id="IPR011430">
    <property type="entry name" value="UTP20_N"/>
</dbReference>
<dbReference type="PANTHER" id="PTHR17695:SF11">
    <property type="entry name" value="SMALL SUBUNIT PROCESSOME COMPONENT 20 HOMOLOG"/>
    <property type="match status" value="1"/>
</dbReference>
<keyword evidence="3" id="KW-1185">Reference proteome</keyword>
<dbReference type="PANTHER" id="PTHR17695">
    <property type="entry name" value="SMALL SUBUNIT PROCESSOME COMPONENT 20 HOMOLOG"/>
    <property type="match status" value="1"/>
</dbReference>
<accession>A0ABQ8STP4</accession>
<evidence type="ECO:0000313" key="2">
    <source>
        <dbReference type="EMBL" id="KAJ4437559.1"/>
    </source>
</evidence>